<comment type="caution">
    <text evidence="1">The sequence shown here is derived from an EMBL/GenBank/DDBJ whole genome shotgun (WGS) entry which is preliminary data.</text>
</comment>
<protein>
    <submittedName>
        <fullName evidence="1">Uncharacterized protein</fullName>
    </submittedName>
</protein>
<proteinExistence type="predicted"/>
<name>A0ACB8A5M8_9AGAM</name>
<dbReference type="EMBL" id="MU267797">
    <property type="protein sequence ID" value="KAH7908799.1"/>
    <property type="molecule type" value="Genomic_DNA"/>
</dbReference>
<keyword evidence="2" id="KW-1185">Reference proteome</keyword>
<evidence type="ECO:0000313" key="1">
    <source>
        <dbReference type="EMBL" id="KAH7908799.1"/>
    </source>
</evidence>
<accession>A0ACB8A5M8</accession>
<gene>
    <name evidence="1" type="ORF">BJ138DRAFT_311220</name>
</gene>
<sequence>MSSEFPSQLHRNIPTTNGAFKRSFEQFGYDSDSSVSGDHNTEASGSSHGTRNATGGSSSTGNDRNKRARSTSSSSSSDDSSTDTSRSTEYDTAESSASLSEGSHSDLDVSPSLNPMATICPPIPNIPTSSASAISQLSSFPETEHHDEMLVDPLVPQNVAHEVTPHLHAPASATPDSLRRSIDRFNEFESEIAALRRSHSNTPTWLPSPPSFPETSLPMDSLNSVSVAEWTTPWLPDPPLQTLNTHRAEYYSGLGVASSRHEDAIPVQISGEDVTSVPEPIVITHSAAQAPDDDSPLNIPPYPPYPSYRPSHRSTSVSESRVSIPPALQPESFISSSSGSRSSDWSATSHSHEAERSPGRESRSPSWWNRIHSRRRSSPAESRVVTSPLPSSESTFSSEPTSTSTSSSRRTSTSMGTPERSRRRIPLSTSIFRSPEPSRPSSPTNDSSDYIMSLFGRRPASRTEPRREQSPWDTEIVERRARPRIEYSRERRFSQVPPAETQGKWLSSIARW</sequence>
<evidence type="ECO:0000313" key="2">
    <source>
        <dbReference type="Proteomes" id="UP000790377"/>
    </source>
</evidence>
<dbReference type="Proteomes" id="UP000790377">
    <property type="component" value="Unassembled WGS sequence"/>
</dbReference>
<reference evidence="1" key="1">
    <citation type="journal article" date="2021" name="New Phytol.">
        <title>Evolutionary innovations through gain and loss of genes in the ectomycorrhizal Boletales.</title>
        <authorList>
            <person name="Wu G."/>
            <person name="Miyauchi S."/>
            <person name="Morin E."/>
            <person name="Kuo A."/>
            <person name="Drula E."/>
            <person name="Varga T."/>
            <person name="Kohler A."/>
            <person name="Feng B."/>
            <person name="Cao Y."/>
            <person name="Lipzen A."/>
            <person name="Daum C."/>
            <person name="Hundley H."/>
            <person name="Pangilinan J."/>
            <person name="Johnson J."/>
            <person name="Barry K."/>
            <person name="LaButti K."/>
            <person name="Ng V."/>
            <person name="Ahrendt S."/>
            <person name="Min B."/>
            <person name="Choi I.G."/>
            <person name="Park H."/>
            <person name="Plett J.M."/>
            <person name="Magnuson J."/>
            <person name="Spatafora J.W."/>
            <person name="Nagy L.G."/>
            <person name="Henrissat B."/>
            <person name="Grigoriev I.V."/>
            <person name="Yang Z.L."/>
            <person name="Xu J."/>
            <person name="Martin F.M."/>
        </authorList>
    </citation>
    <scope>NUCLEOTIDE SEQUENCE</scope>
    <source>
        <strain evidence="1">ATCC 28755</strain>
    </source>
</reference>
<organism evidence="1 2">
    <name type="scientific">Hygrophoropsis aurantiaca</name>
    <dbReference type="NCBI Taxonomy" id="72124"/>
    <lineage>
        <taxon>Eukaryota</taxon>
        <taxon>Fungi</taxon>
        <taxon>Dikarya</taxon>
        <taxon>Basidiomycota</taxon>
        <taxon>Agaricomycotina</taxon>
        <taxon>Agaricomycetes</taxon>
        <taxon>Agaricomycetidae</taxon>
        <taxon>Boletales</taxon>
        <taxon>Coniophorineae</taxon>
        <taxon>Hygrophoropsidaceae</taxon>
        <taxon>Hygrophoropsis</taxon>
    </lineage>
</organism>